<sequence length="184" mass="21159">MAPRNEPELREIFKKIMHAALDKLIEALWSVVEDEVIAEEELMAAEGGSVEPEKGVLLLPIQDAEKATVGVEDDGRVEEEDEEMLETEEIEVFICKITNEFKPEKLTSIVMNGTNSYEELAASIHLVWCERYQEEFLEVLPDISECWPEGYPEFFNLEGKKIDTSLPWCQFEKELHHIVIGLFE</sequence>
<dbReference type="AlphaFoldDB" id="A0AAV6J936"/>
<evidence type="ECO:0000313" key="2">
    <source>
        <dbReference type="Proteomes" id="UP000823749"/>
    </source>
</evidence>
<protein>
    <submittedName>
        <fullName evidence="1">Uncharacterized protein</fullName>
    </submittedName>
</protein>
<keyword evidence="2" id="KW-1185">Reference proteome</keyword>
<comment type="caution">
    <text evidence="1">The sequence shown here is derived from an EMBL/GenBank/DDBJ whole genome shotgun (WGS) entry which is preliminary data.</text>
</comment>
<evidence type="ECO:0000313" key="1">
    <source>
        <dbReference type="EMBL" id="KAG5537642.1"/>
    </source>
</evidence>
<proteinExistence type="predicted"/>
<dbReference type="Proteomes" id="UP000823749">
    <property type="component" value="Chromosome 8"/>
</dbReference>
<organism evidence="1 2">
    <name type="scientific">Rhododendron griersonianum</name>
    <dbReference type="NCBI Taxonomy" id="479676"/>
    <lineage>
        <taxon>Eukaryota</taxon>
        <taxon>Viridiplantae</taxon>
        <taxon>Streptophyta</taxon>
        <taxon>Embryophyta</taxon>
        <taxon>Tracheophyta</taxon>
        <taxon>Spermatophyta</taxon>
        <taxon>Magnoliopsida</taxon>
        <taxon>eudicotyledons</taxon>
        <taxon>Gunneridae</taxon>
        <taxon>Pentapetalae</taxon>
        <taxon>asterids</taxon>
        <taxon>Ericales</taxon>
        <taxon>Ericaceae</taxon>
        <taxon>Ericoideae</taxon>
        <taxon>Rhodoreae</taxon>
        <taxon>Rhododendron</taxon>
    </lineage>
</organism>
<gene>
    <name evidence="1" type="ORF">RHGRI_024929</name>
</gene>
<reference evidence="1" key="1">
    <citation type="submission" date="2020-08" db="EMBL/GenBank/DDBJ databases">
        <title>Plant Genome Project.</title>
        <authorList>
            <person name="Zhang R.-G."/>
        </authorList>
    </citation>
    <scope>NUCLEOTIDE SEQUENCE</scope>
    <source>
        <strain evidence="1">WSP0</strain>
        <tissue evidence="1">Leaf</tissue>
    </source>
</reference>
<accession>A0AAV6J936</accession>
<name>A0AAV6J936_9ERIC</name>
<dbReference type="EMBL" id="JACTNZ010000008">
    <property type="protein sequence ID" value="KAG5537642.1"/>
    <property type="molecule type" value="Genomic_DNA"/>
</dbReference>